<dbReference type="InterPro" id="IPR020846">
    <property type="entry name" value="MFS_dom"/>
</dbReference>
<name>A0ABD0T2B0_LOXSC</name>
<dbReference type="Gene3D" id="1.20.1250.20">
    <property type="entry name" value="MFS general substrate transporter like domains"/>
    <property type="match status" value="1"/>
</dbReference>
<dbReference type="EMBL" id="JBEDNZ010000011">
    <property type="protein sequence ID" value="KAL0832140.1"/>
    <property type="molecule type" value="Genomic_DNA"/>
</dbReference>
<evidence type="ECO:0000313" key="7">
    <source>
        <dbReference type="EMBL" id="KAL0832140.1"/>
    </source>
</evidence>
<evidence type="ECO:0000256" key="5">
    <source>
        <dbReference type="SAM" id="Phobius"/>
    </source>
</evidence>
<feature type="transmembrane region" description="Helical" evidence="5">
    <location>
        <begin position="418"/>
        <end position="440"/>
    </location>
</feature>
<evidence type="ECO:0000259" key="6">
    <source>
        <dbReference type="PROSITE" id="PS50850"/>
    </source>
</evidence>
<dbReference type="Proteomes" id="UP001549921">
    <property type="component" value="Unassembled WGS sequence"/>
</dbReference>
<feature type="transmembrane region" description="Helical" evidence="5">
    <location>
        <begin position="76"/>
        <end position="96"/>
    </location>
</feature>
<dbReference type="PANTHER" id="PTHR48021:SF68">
    <property type="entry name" value="MAJOR FACILITATOR SUPERFAMILY (MFS) PROFILE DOMAIN-CONTAINING PROTEIN"/>
    <property type="match status" value="1"/>
</dbReference>
<organism evidence="7 8">
    <name type="scientific">Loxostege sticticalis</name>
    <name type="common">Beet webworm moth</name>
    <dbReference type="NCBI Taxonomy" id="481309"/>
    <lineage>
        <taxon>Eukaryota</taxon>
        <taxon>Metazoa</taxon>
        <taxon>Ecdysozoa</taxon>
        <taxon>Arthropoda</taxon>
        <taxon>Hexapoda</taxon>
        <taxon>Insecta</taxon>
        <taxon>Pterygota</taxon>
        <taxon>Neoptera</taxon>
        <taxon>Endopterygota</taxon>
        <taxon>Lepidoptera</taxon>
        <taxon>Glossata</taxon>
        <taxon>Ditrysia</taxon>
        <taxon>Pyraloidea</taxon>
        <taxon>Crambidae</taxon>
        <taxon>Pyraustinae</taxon>
        <taxon>Loxostege</taxon>
    </lineage>
</organism>
<dbReference type="PANTHER" id="PTHR48021">
    <property type="match status" value="1"/>
</dbReference>
<feature type="transmembrane region" description="Helical" evidence="5">
    <location>
        <begin position="348"/>
        <end position="368"/>
    </location>
</feature>
<comment type="subcellular location">
    <subcellularLocation>
        <location evidence="1">Membrane</location>
        <topology evidence="1">Multi-pass membrane protein</topology>
    </subcellularLocation>
</comment>
<evidence type="ECO:0000256" key="4">
    <source>
        <dbReference type="ARBA" id="ARBA00023136"/>
    </source>
</evidence>
<gene>
    <name evidence="7" type="ORF">ABMA28_001603</name>
</gene>
<protein>
    <recommendedName>
        <fullName evidence="6">Major facilitator superfamily (MFS) profile domain-containing protein</fullName>
    </recommendedName>
</protein>
<dbReference type="InterPro" id="IPR036259">
    <property type="entry name" value="MFS_trans_sf"/>
</dbReference>
<dbReference type="GO" id="GO:0016020">
    <property type="term" value="C:membrane"/>
    <property type="evidence" value="ECO:0007669"/>
    <property type="project" value="UniProtKB-SubCell"/>
</dbReference>
<feature type="transmembrane region" description="Helical" evidence="5">
    <location>
        <begin position="380"/>
        <end position="406"/>
    </location>
</feature>
<proteinExistence type="predicted"/>
<dbReference type="AlphaFoldDB" id="A0ABD0T2B0"/>
<dbReference type="InterPro" id="IPR005828">
    <property type="entry name" value="MFS_sugar_transport-like"/>
</dbReference>
<feature type="transmembrane region" description="Helical" evidence="5">
    <location>
        <begin position="186"/>
        <end position="206"/>
    </location>
</feature>
<dbReference type="Pfam" id="PF00083">
    <property type="entry name" value="Sugar_tr"/>
    <property type="match status" value="1"/>
</dbReference>
<evidence type="ECO:0000256" key="3">
    <source>
        <dbReference type="ARBA" id="ARBA00022989"/>
    </source>
</evidence>
<accession>A0ABD0T2B0</accession>
<feature type="domain" description="Major facilitator superfamily (MFS) profile" evidence="6">
    <location>
        <begin position="34"/>
        <end position="471"/>
    </location>
</feature>
<dbReference type="SUPFAM" id="SSF103473">
    <property type="entry name" value="MFS general substrate transporter"/>
    <property type="match status" value="1"/>
</dbReference>
<reference evidence="7 8" key="1">
    <citation type="submission" date="2024-06" db="EMBL/GenBank/DDBJ databases">
        <title>A chromosome-level genome assembly of beet webworm, Loxostege sticticalis.</title>
        <authorList>
            <person name="Zhang Y."/>
        </authorList>
    </citation>
    <scope>NUCLEOTIDE SEQUENCE [LARGE SCALE GENOMIC DNA]</scope>
    <source>
        <strain evidence="7">AQ028</strain>
        <tissue evidence="7">Male pupae</tissue>
    </source>
</reference>
<feature type="transmembrane region" description="Helical" evidence="5">
    <location>
        <begin position="446"/>
        <end position="467"/>
    </location>
</feature>
<keyword evidence="4 5" id="KW-0472">Membrane</keyword>
<feature type="transmembrane region" description="Helical" evidence="5">
    <location>
        <begin position="32"/>
        <end position="56"/>
    </location>
</feature>
<sequence>METCQYKAVNVKDDEDKNDAYKRVGKPFLRQLLVCSGVWTSYFISGLSFGAPTVLIPRERDSENSTIVITDEMASWLSSVHGFSALPWVFILPVLTQYAGRKLPFVLVCVNLLVGFIVFYCSTTAVHVLISELIQGLSFACNMTVSIIIVTEYTSPQYRGIFLTMKSATFFWGIWAANAIGTFSHWRHIGIFAFMCCTYTATSILWPESPYWLATKGRFKECTRAHHWLKGSSEEAERELENLINSQQTYLANISERKVRPLRDRLMSFIKTITTKEFYKPILLSTAMMATYHFSGKLVCSMYAVELLKKITKSDYTAYIGMLILDAVTVCGMYFGCFLSRILKRRTLLFTSSFTGILFLFLIASYLYLVELEIVSENSIISITLLTSFSVTISCGPMILSSSIYGELIPLRFKSISILITALVSYSIMGLILKISPYIFKAFSLHGAFLFYGVSATIFTLILFKYLPETKDKTLQEIEEILKG</sequence>
<keyword evidence="3 5" id="KW-1133">Transmembrane helix</keyword>
<feature type="transmembrane region" description="Helical" evidence="5">
    <location>
        <begin position="161"/>
        <end position="180"/>
    </location>
</feature>
<feature type="transmembrane region" description="Helical" evidence="5">
    <location>
        <begin position="316"/>
        <end position="336"/>
    </location>
</feature>
<feature type="transmembrane region" description="Helical" evidence="5">
    <location>
        <begin position="103"/>
        <end position="130"/>
    </location>
</feature>
<evidence type="ECO:0000256" key="2">
    <source>
        <dbReference type="ARBA" id="ARBA00022692"/>
    </source>
</evidence>
<dbReference type="InterPro" id="IPR050549">
    <property type="entry name" value="MFS_Trehalose_Transporter"/>
</dbReference>
<evidence type="ECO:0000313" key="8">
    <source>
        <dbReference type="Proteomes" id="UP001549921"/>
    </source>
</evidence>
<comment type="caution">
    <text evidence="7">The sequence shown here is derived from an EMBL/GenBank/DDBJ whole genome shotgun (WGS) entry which is preliminary data.</text>
</comment>
<evidence type="ECO:0000256" key="1">
    <source>
        <dbReference type="ARBA" id="ARBA00004141"/>
    </source>
</evidence>
<keyword evidence="2 5" id="KW-0812">Transmembrane</keyword>
<dbReference type="PROSITE" id="PS50850">
    <property type="entry name" value="MFS"/>
    <property type="match status" value="1"/>
</dbReference>